<feature type="chain" id="PRO_5016124788" evidence="1">
    <location>
        <begin position="22"/>
        <end position="144"/>
    </location>
</feature>
<evidence type="ECO:0000313" key="3">
    <source>
        <dbReference type="Proteomes" id="UP000248886"/>
    </source>
</evidence>
<dbReference type="AlphaFoldDB" id="A0A2W1KP35"/>
<protein>
    <submittedName>
        <fullName evidence="2">DUF3617 family protein</fullName>
    </submittedName>
</protein>
<gene>
    <name evidence="2" type="ORF">DN052_11625</name>
</gene>
<feature type="signal peptide" evidence="1">
    <location>
        <begin position="1"/>
        <end position="21"/>
    </location>
</feature>
<dbReference type="RefSeq" id="WP_012537585.1">
    <property type="nucleotide sequence ID" value="NZ_AP025160.1"/>
</dbReference>
<evidence type="ECO:0000256" key="1">
    <source>
        <dbReference type="SAM" id="SignalP"/>
    </source>
</evidence>
<keyword evidence="1" id="KW-0732">Signal</keyword>
<dbReference type="GeneID" id="65282076"/>
<comment type="caution">
    <text evidence="2">The sequence shown here is derived from an EMBL/GenBank/DDBJ whole genome shotgun (WGS) entry which is preliminary data.</text>
</comment>
<evidence type="ECO:0000313" key="2">
    <source>
        <dbReference type="EMBL" id="PZD81047.1"/>
    </source>
</evidence>
<dbReference type="Proteomes" id="UP000248886">
    <property type="component" value="Unassembled WGS sequence"/>
</dbReference>
<sequence>MRLVQTALIMLTLAGPMLVHAATLHRGEWKATTRAAQGVQETYTYCDRGRGWAELINHDAGASCSISHSTVIRSNGHVQFTDKCLLRTPPNGETTTEMHVDMQMSNGGRAFHATITGTGIAGGYQFPISEQVSGHYIGACHQGG</sequence>
<name>A0A2W1KP35_ACIFR</name>
<dbReference type="EMBL" id="QKQP01000005">
    <property type="protein sequence ID" value="PZD81047.1"/>
    <property type="molecule type" value="Genomic_DNA"/>
</dbReference>
<accession>A0A2W1KP35</accession>
<organism evidence="2 3">
    <name type="scientific">Acidithiobacillus ferrooxidans</name>
    <name type="common">Thiobacillus ferrooxidans</name>
    <dbReference type="NCBI Taxonomy" id="920"/>
    <lineage>
        <taxon>Bacteria</taxon>
        <taxon>Pseudomonadati</taxon>
        <taxon>Pseudomonadota</taxon>
        <taxon>Acidithiobacillia</taxon>
        <taxon>Acidithiobacillales</taxon>
        <taxon>Acidithiobacillaceae</taxon>
        <taxon>Acidithiobacillus</taxon>
    </lineage>
</organism>
<proteinExistence type="predicted"/>
<reference evidence="2 3" key="1">
    <citation type="submission" date="2018-06" db="EMBL/GenBank/DDBJ databases">
        <title>Draft sequence of Acidithiobacillus ferrooxidans CCM 4253.</title>
        <authorList>
            <person name="Moya-Beltran A."/>
            <person name="Castro M."/>
            <person name="Covarrubias P.C."/>
            <person name="Issotta F."/>
            <person name="Janiczek O."/>
            <person name="Mandl M."/>
            <person name="Kucera J."/>
            <person name="Quatrini R."/>
        </authorList>
    </citation>
    <scope>NUCLEOTIDE SEQUENCE [LARGE SCALE GENOMIC DNA]</scope>
    <source>
        <strain evidence="2 3">CCM 4253</strain>
    </source>
</reference>